<keyword evidence="4 12" id="KW-0547">Nucleotide-binding</keyword>
<comment type="catalytic activity">
    <reaction evidence="10 12">
        <text>ATP + H2O = ADP + phosphate + H(+)</text>
        <dbReference type="Rhea" id="RHEA:13065"/>
        <dbReference type="ChEBI" id="CHEBI:15377"/>
        <dbReference type="ChEBI" id="CHEBI:15378"/>
        <dbReference type="ChEBI" id="CHEBI:30616"/>
        <dbReference type="ChEBI" id="CHEBI:43474"/>
        <dbReference type="ChEBI" id="CHEBI:456216"/>
        <dbReference type="EC" id="5.6.2.3"/>
    </reaction>
</comment>
<dbReference type="GO" id="GO:0042802">
    <property type="term" value="F:identical protein binding"/>
    <property type="evidence" value="ECO:0007669"/>
    <property type="project" value="UniProtKB-ARBA"/>
</dbReference>
<dbReference type="SUPFAM" id="SSF48024">
    <property type="entry name" value="N-terminal domain of DnaB helicase"/>
    <property type="match status" value="1"/>
</dbReference>
<dbReference type="RefSeq" id="WP_007907952.1">
    <property type="nucleotide sequence ID" value="NZ_ADVG01000001.1"/>
</dbReference>
<evidence type="ECO:0000256" key="6">
    <source>
        <dbReference type="ARBA" id="ARBA00022806"/>
    </source>
</evidence>
<comment type="caution">
    <text evidence="14">The sequence shown here is derived from an EMBL/GenBank/DDBJ whole genome shotgun (WGS) entry which is preliminary data.</text>
</comment>
<dbReference type="GO" id="GO:0005524">
    <property type="term" value="F:ATP binding"/>
    <property type="evidence" value="ECO:0007669"/>
    <property type="project" value="UniProtKB-UniRule"/>
</dbReference>
<keyword evidence="3 12" id="KW-0235">DNA replication</keyword>
<dbReference type="InterPro" id="IPR003593">
    <property type="entry name" value="AAA+_ATPase"/>
</dbReference>
<dbReference type="eggNOG" id="COG0305">
    <property type="taxonomic scope" value="Bacteria"/>
</dbReference>
<gene>
    <name evidence="14" type="ORF">Krac_12128</name>
</gene>
<dbReference type="STRING" id="485913.Krac_12128"/>
<keyword evidence="6 12" id="KW-0347">Helicase</keyword>
<evidence type="ECO:0000256" key="1">
    <source>
        <dbReference type="ARBA" id="ARBA00008428"/>
    </source>
</evidence>
<evidence type="ECO:0000259" key="13">
    <source>
        <dbReference type="PROSITE" id="PS51199"/>
    </source>
</evidence>
<keyword evidence="8 12" id="KW-0238">DNA-binding</keyword>
<keyword evidence="5 12" id="KW-0378">Hydrolase</keyword>
<keyword evidence="2 12" id="KW-0639">Primosome</keyword>
<dbReference type="Pfam" id="PF00772">
    <property type="entry name" value="DnaB"/>
    <property type="match status" value="1"/>
</dbReference>
<dbReference type="InterPro" id="IPR007692">
    <property type="entry name" value="DNA_helicase_DnaB"/>
</dbReference>
<dbReference type="InterPro" id="IPR036185">
    <property type="entry name" value="DNA_heli_DnaB-like_N_sf"/>
</dbReference>
<evidence type="ECO:0000256" key="12">
    <source>
        <dbReference type="RuleBase" id="RU362085"/>
    </source>
</evidence>
<name>D6TFA5_KTERA</name>
<comment type="function">
    <text evidence="12">The main replicative DNA helicase, it participates in initiation and elongation during chromosome replication. Travels ahead of the DNA replisome, separating dsDNA into templates for DNA synthesis. A processive ATP-dependent 5'-3' DNA helicase it has DNA-dependent ATPase activity.</text>
</comment>
<proteinExistence type="inferred from homology"/>
<evidence type="ECO:0000313" key="14">
    <source>
        <dbReference type="EMBL" id="EFH90505.1"/>
    </source>
</evidence>
<evidence type="ECO:0000256" key="8">
    <source>
        <dbReference type="ARBA" id="ARBA00023125"/>
    </source>
</evidence>
<dbReference type="NCBIfam" id="NF004384">
    <property type="entry name" value="PRK05748.1"/>
    <property type="match status" value="1"/>
</dbReference>
<keyword evidence="9" id="KW-0413">Isomerase</keyword>
<dbReference type="PANTHER" id="PTHR30153">
    <property type="entry name" value="REPLICATIVE DNA HELICASE DNAB"/>
    <property type="match status" value="1"/>
</dbReference>
<keyword evidence="15" id="KW-1185">Reference proteome</keyword>
<dbReference type="InterPro" id="IPR016136">
    <property type="entry name" value="DNA_helicase_N/primase_C"/>
</dbReference>
<dbReference type="GO" id="GO:0006269">
    <property type="term" value="P:DNA replication, synthesis of primer"/>
    <property type="evidence" value="ECO:0007669"/>
    <property type="project" value="UniProtKB-UniRule"/>
</dbReference>
<dbReference type="Gene3D" id="3.40.50.300">
    <property type="entry name" value="P-loop containing nucleotide triphosphate hydrolases"/>
    <property type="match status" value="1"/>
</dbReference>
<feature type="domain" description="SF4 helicase" evidence="13">
    <location>
        <begin position="173"/>
        <end position="442"/>
    </location>
</feature>
<keyword evidence="7 12" id="KW-0067">ATP-binding</keyword>
<evidence type="ECO:0000256" key="9">
    <source>
        <dbReference type="ARBA" id="ARBA00023235"/>
    </source>
</evidence>
<dbReference type="GO" id="GO:0003677">
    <property type="term" value="F:DNA binding"/>
    <property type="evidence" value="ECO:0007669"/>
    <property type="project" value="UniProtKB-UniRule"/>
</dbReference>
<dbReference type="GO" id="GO:1990077">
    <property type="term" value="C:primosome complex"/>
    <property type="evidence" value="ECO:0007669"/>
    <property type="project" value="UniProtKB-UniRule"/>
</dbReference>
<evidence type="ECO:0000256" key="7">
    <source>
        <dbReference type="ARBA" id="ARBA00022840"/>
    </source>
</evidence>
<dbReference type="EMBL" id="ADVG01000001">
    <property type="protein sequence ID" value="EFH90505.1"/>
    <property type="molecule type" value="Genomic_DNA"/>
</dbReference>
<dbReference type="InterPro" id="IPR007694">
    <property type="entry name" value="DNA_helicase_DnaB-like_C"/>
</dbReference>
<comment type="similarity">
    <text evidence="1 12">Belongs to the helicase family. DnaB subfamily.</text>
</comment>
<dbReference type="FunFam" id="1.10.860.10:FF:000001">
    <property type="entry name" value="Replicative DNA helicase"/>
    <property type="match status" value="1"/>
</dbReference>
<protein>
    <recommendedName>
        <fullName evidence="11 12">Replicative DNA helicase</fullName>
        <ecNumber evidence="11 12">5.6.2.3</ecNumber>
    </recommendedName>
</protein>
<evidence type="ECO:0000256" key="2">
    <source>
        <dbReference type="ARBA" id="ARBA00022515"/>
    </source>
</evidence>
<evidence type="ECO:0000313" key="15">
    <source>
        <dbReference type="Proteomes" id="UP000004508"/>
    </source>
</evidence>
<dbReference type="GO" id="GO:0005829">
    <property type="term" value="C:cytosol"/>
    <property type="evidence" value="ECO:0007669"/>
    <property type="project" value="TreeGrafter"/>
</dbReference>
<dbReference type="EC" id="5.6.2.3" evidence="11 12"/>
<evidence type="ECO:0000256" key="3">
    <source>
        <dbReference type="ARBA" id="ARBA00022705"/>
    </source>
</evidence>
<evidence type="ECO:0000256" key="10">
    <source>
        <dbReference type="ARBA" id="ARBA00048954"/>
    </source>
</evidence>
<dbReference type="OrthoDB" id="9773982at2"/>
<dbReference type="GO" id="GO:0043139">
    <property type="term" value="F:5'-3' DNA helicase activity"/>
    <property type="evidence" value="ECO:0007669"/>
    <property type="project" value="UniProtKB-EC"/>
</dbReference>
<dbReference type="Pfam" id="PF03796">
    <property type="entry name" value="DnaB_C"/>
    <property type="match status" value="1"/>
</dbReference>
<dbReference type="SMART" id="SM00382">
    <property type="entry name" value="AAA"/>
    <property type="match status" value="1"/>
</dbReference>
<evidence type="ECO:0000256" key="4">
    <source>
        <dbReference type="ARBA" id="ARBA00022741"/>
    </source>
</evidence>
<dbReference type="PANTHER" id="PTHR30153:SF2">
    <property type="entry name" value="REPLICATIVE DNA HELICASE"/>
    <property type="match status" value="1"/>
</dbReference>
<dbReference type="InterPro" id="IPR027417">
    <property type="entry name" value="P-loop_NTPase"/>
</dbReference>
<accession>D6TFA5</accession>
<dbReference type="AlphaFoldDB" id="D6TFA5"/>
<dbReference type="FunFam" id="3.40.50.300:FF:000076">
    <property type="entry name" value="Replicative DNA helicase"/>
    <property type="match status" value="1"/>
</dbReference>
<dbReference type="InterPro" id="IPR007693">
    <property type="entry name" value="DNA_helicase_DnaB-like_N"/>
</dbReference>
<sequence length="448" mass="49815">MEKLLPQNVEAECGVLGSIIIDPEAIVQVADFLRAEDFYRDAHRVIFEVIVQLYEQHEPADFITICDELEQQGKLEEVGGADYITSLVNLVPTSANVEHYGHIVSRTAILRRLIHAAGQIAAVAYDEGDADVALDKAEQLIFEISQSTSRSDFSAINDVLTSYLVKLEQLHERRGTIVGVPTGFTDLDRLTGGLQRSDLLILAARPAVGKTSFALSLARNAAVDYKHSVAVFSLEMSKEQLVQRFLSMEAGIDQQRLRTGWIEDEDWGSIEQAMGRLSQARIYIDDTAGISTMEMRSKARRLASEQGGLDLIIVDYLQLMQSSVGGKRNENRVQEVSEISRNLKGLARELDVPVLALAQLSRTVESRQSKVPQLSDLRESGSIEQDSDIVMFIYRDEVYNPDTERKNIADIIVAKHRNGPVGEVSLFFKASQTRFADLEVDVSSSVEE</sequence>
<dbReference type="CDD" id="cd00984">
    <property type="entry name" value="DnaB_C"/>
    <property type="match status" value="1"/>
</dbReference>
<dbReference type="NCBIfam" id="TIGR00665">
    <property type="entry name" value="DnaB"/>
    <property type="match status" value="1"/>
</dbReference>
<reference evidence="14 15" key="1">
    <citation type="journal article" date="2011" name="Stand. Genomic Sci.">
        <title>Non-contiguous finished genome sequence and contextual data of the filamentous soil bacterium Ktedonobacter racemifer type strain (SOSP1-21).</title>
        <authorList>
            <person name="Chang Y.J."/>
            <person name="Land M."/>
            <person name="Hauser L."/>
            <person name="Chertkov O."/>
            <person name="Del Rio T.G."/>
            <person name="Nolan M."/>
            <person name="Copeland A."/>
            <person name="Tice H."/>
            <person name="Cheng J.F."/>
            <person name="Lucas S."/>
            <person name="Han C."/>
            <person name="Goodwin L."/>
            <person name="Pitluck S."/>
            <person name="Ivanova N."/>
            <person name="Ovchinikova G."/>
            <person name="Pati A."/>
            <person name="Chen A."/>
            <person name="Palaniappan K."/>
            <person name="Mavromatis K."/>
            <person name="Liolios K."/>
            <person name="Brettin T."/>
            <person name="Fiebig A."/>
            <person name="Rohde M."/>
            <person name="Abt B."/>
            <person name="Goker M."/>
            <person name="Detter J.C."/>
            <person name="Woyke T."/>
            <person name="Bristow J."/>
            <person name="Eisen J.A."/>
            <person name="Markowitz V."/>
            <person name="Hugenholtz P."/>
            <person name="Kyrpides N.C."/>
            <person name="Klenk H.P."/>
            <person name="Lapidus A."/>
        </authorList>
    </citation>
    <scope>NUCLEOTIDE SEQUENCE [LARGE SCALE GENOMIC DNA]</scope>
    <source>
        <strain evidence="15">DSM 44963</strain>
    </source>
</reference>
<dbReference type="Gene3D" id="1.10.860.10">
    <property type="entry name" value="DNAb Helicase, Chain A"/>
    <property type="match status" value="1"/>
</dbReference>
<evidence type="ECO:0000256" key="5">
    <source>
        <dbReference type="ARBA" id="ARBA00022801"/>
    </source>
</evidence>
<evidence type="ECO:0000256" key="11">
    <source>
        <dbReference type="NCBIfam" id="TIGR00665"/>
    </source>
</evidence>
<dbReference type="GO" id="GO:0016887">
    <property type="term" value="F:ATP hydrolysis activity"/>
    <property type="evidence" value="ECO:0007669"/>
    <property type="project" value="RHEA"/>
</dbReference>
<dbReference type="FunCoup" id="D6TFA5">
    <property type="interactions" value="419"/>
</dbReference>
<dbReference type="InParanoid" id="D6TFA5"/>
<organism evidence="14 15">
    <name type="scientific">Ktedonobacter racemifer DSM 44963</name>
    <dbReference type="NCBI Taxonomy" id="485913"/>
    <lineage>
        <taxon>Bacteria</taxon>
        <taxon>Bacillati</taxon>
        <taxon>Chloroflexota</taxon>
        <taxon>Ktedonobacteria</taxon>
        <taxon>Ktedonobacterales</taxon>
        <taxon>Ktedonobacteraceae</taxon>
        <taxon>Ktedonobacter</taxon>
    </lineage>
</organism>
<dbReference type="PROSITE" id="PS51199">
    <property type="entry name" value="SF4_HELICASE"/>
    <property type="match status" value="1"/>
</dbReference>
<dbReference type="Proteomes" id="UP000004508">
    <property type="component" value="Unassembled WGS sequence"/>
</dbReference>
<dbReference type="SUPFAM" id="SSF52540">
    <property type="entry name" value="P-loop containing nucleoside triphosphate hydrolases"/>
    <property type="match status" value="1"/>
</dbReference>